<comment type="similarity">
    <text evidence="1">Belongs to the tpcK family.</text>
</comment>
<dbReference type="HOGENOM" id="CLU_115019_2_2_1"/>
<proteinExistence type="inferred from homology"/>
<dbReference type="AlphaFoldDB" id="A0A0D2IFM0"/>
<evidence type="ECO:0000313" key="4">
    <source>
        <dbReference type="Proteomes" id="UP000053789"/>
    </source>
</evidence>
<evidence type="ECO:0000256" key="1">
    <source>
        <dbReference type="ARBA" id="ARBA00005986"/>
    </source>
</evidence>
<dbReference type="Gene3D" id="3.30.70.100">
    <property type="match status" value="1"/>
</dbReference>
<dbReference type="EMBL" id="KN846984">
    <property type="protein sequence ID" value="KIW95559.1"/>
    <property type="molecule type" value="Genomic_DNA"/>
</dbReference>
<dbReference type="OrthoDB" id="4131992at2759"/>
<dbReference type="InterPro" id="IPR011008">
    <property type="entry name" value="Dimeric_a/b-barrel"/>
</dbReference>
<accession>A0A0D2IFM0</accession>
<dbReference type="SUPFAM" id="SSF54909">
    <property type="entry name" value="Dimeric alpha+beta barrel"/>
    <property type="match status" value="1"/>
</dbReference>
<dbReference type="Proteomes" id="UP000053789">
    <property type="component" value="Unassembled WGS sequence"/>
</dbReference>
<reference evidence="3" key="1">
    <citation type="submission" date="2015-01" db="EMBL/GenBank/DDBJ databases">
        <title>The Genome Sequence of Cladophialophora bantiana CBS 173.52.</title>
        <authorList>
            <consortium name="The Broad Institute Genomics Platform"/>
            <person name="Cuomo C."/>
            <person name="de Hoog S."/>
            <person name="Gorbushina A."/>
            <person name="Stielow B."/>
            <person name="Teixiera M."/>
            <person name="Abouelleil A."/>
            <person name="Chapman S.B."/>
            <person name="Priest M."/>
            <person name="Young S.K."/>
            <person name="Wortman J."/>
            <person name="Nusbaum C."/>
            <person name="Birren B."/>
        </authorList>
    </citation>
    <scope>NUCLEOTIDE SEQUENCE [LARGE SCALE GENOMIC DNA]</scope>
    <source>
        <strain evidence="3">CBS 173.52</strain>
    </source>
</reference>
<dbReference type="Pfam" id="PF07110">
    <property type="entry name" value="EthD"/>
    <property type="match status" value="1"/>
</dbReference>
<keyword evidence="4" id="KW-1185">Reference proteome</keyword>
<sequence length="126" mass="14155">MAPVTALLFRHRLPTLTTTQFRDYMEDTHVPLVKSLLSPKHPLTHTRYYTNKDSGHVIGSPSPTDVDLIAVITFESEEAMQQSLQARQADGTREIIEADESKFLDRSKVQFVALGGVDVRTSAREE</sequence>
<gene>
    <name evidence="3" type="ORF">Z519_04144</name>
</gene>
<feature type="domain" description="EthD" evidence="2">
    <location>
        <begin position="14"/>
        <end position="107"/>
    </location>
</feature>
<dbReference type="GeneID" id="27697072"/>
<dbReference type="InterPro" id="IPR009799">
    <property type="entry name" value="EthD_dom"/>
</dbReference>
<evidence type="ECO:0000259" key="2">
    <source>
        <dbReference type="Pfam" id="PF07110"/>
    </source>
</evidence>
<dbReference type="VEuPathDB" id="FungiDB:Z519_04144"/>
<name>A0A0D2IFM0_CLAB1</name>
<evidence type="ECO:0000313" key="3">
    <source>
        <dbReference type="EMBL" id="KIW95559.1"/>
    </source>
</evidence>
<protein>
    <recommendedName>
        <fullName evidence="2">EthD domain-containing protein</fullName>
    </recommendedName>
</protein>
<dbReference type="GO" id="GO:0016491">
    <property type="term" value="F:oxidoreductase activity"/>
    <property type="evidence" value="ECO:0007669"/>
    <property type="project" value="InterPro"/>
</dbReference>
<dbReference type="RefSeq" id="XP_016622228.1">
    <property type="nucleotide sequence ID" value="XM_016761890.1"/>
</dbReference>
<organism evidence="3 4">
    <name type="scientific">Cladophialophora bantiana (strain ATCC 10958 / CBS 173.52 / CDC B-1940 / NIH 8579)</name>
    <name type="common">Xylohypha bantiana</name>
    <dbReference type="NCBI Taxonomy" id="1442370"/>
    <lineage>
        <taxon>Eukaryota</taxon>
        <taxon>Fungi</taxon>
        <taxon>Dikarya</taxon>
        <taxon>Ascomycota</taxon>
        <taxon>Pezizomycotina</taxon>
        <taxon>Eurotiomycetes</taxon>
        <taxon>Chaetothyriomycetidae</taxon>
        <taxon>Chaetothyriales</taxon>
        <taxon>Herpotrichiellaceae</taxon>
        <taxon>Cladophialophora</taxon>
    </lineage>
</organism>